<dbReference type="EMBL" id="CP126661">
    <property type="protein sequence ID" value="WKA03705.1"/>
    <property type="molecule type" value="Genomic_DNA"/>
</dbReference>
<feature type="compositionally biased region" description="Gly residues" evidence="1">
    <location>
        <begin position="18"/>
        <end position="29"/>
    </location>
</feature>
<sequence>MEELENARLEALLLPVDGTGGQDSGAGGEGTEKRVQVGSVAQVPLDPPKVRPSSSGLSMGLLGSKQAGGSSLNGPSAGLKLKGVVIDGDGSSSSKAKWWVDVEVSLVLSRVNGLIGDSLSPSQTESFDRNISKKPCVDPHFSRAPPLDRRDSLFILEK</sequence>
<gene>
    <name evidence="2" type="ORF">VitviT2T_021800</name>
</gene>
<evidence type="ECO:0000256" key="1">
    <source>
        <dbReference type="SAM" id="MobiDB-lite"/>
    </source>
</evidence>
<accession>A0ABY9DAW1</accession>
<evidence type="ECO:0000313" key="3">
    <source>
        <dbReference type="Proteomes" id="UP001227230"/>
    </source>
</evidence>
<dbReference type="Proteomes" id="UP001227230">
    <property type="component" value="Chromosome 14"/>
</dbReference>
<feature type="compositionally biased region" description="Basic and acidic residues" evidence="1">
    <location>
        <begin position="126"/>
        <end position="144"/>
    </location>
</feature>
<protein>
    <submittedName>
        <fullName evidence="2">Uncharacterized protein</fullName>
    </submittedName>
</protein>
<feature type="compositionally biased region" description="Low complexity" evidence="1">
    <location>
        <begin position="53"/>
        <end position="64"/>
    </location>
</feature>
<feature type="region of interest" description="Disordered" evidence="1">
    <location>
        <begin position="117"/>
        <end position="144"/>
    </location>
</feature>
<evidence type="ECO:0000313" key="2">
    <source>
        <dbReference type="EMBL" id="WKA03705.1"/>
    </source>
</evidence>
<organism evidence="2 3">
    <name type="scientific">Vitis vinifera</name>
    <name type="common">Grape</name>
    <dbReference type="NCBI Taxonomy" id="29760"/>
    <lineage>
        <taxon>Eukaryota</taxon>
        <taxon>Viridiplantae</taxon>
        <taxon>Streptophyta</taxon>
        <taxon>Embryophyta</taxon>
        <taxon>Tracheophyta</taxon>
        <taxon>Spermatophyta</taxon>
        <taxon>Magnoliopsida</taxon>
        <taxon>eudicotyledons</taxon>
        <taxon>Gunneridae</taxon>
        <taxon>Pentapetalae</taxon>
        <taxon>rosids</taxon>
        <taxon>Vitales</taxon>
        <taxon>Vitaceae</taxon>
        <taxon>Viteae</taxon>
        <taxon>Vitis</taxon>
    </lineage>
</organism>
<reference evidence="2 3" key="1">
    <citation type="journal article" date="2023" name="Hortic Res">
        <title>The complete reference genome for grapevine (Vitis vinifera L.) genetics and breeding.</title>
        <authorList>
            <person name="Shi X."/>
            <person name="Cao S."/>
            <person name="Wang X."/>
            <person name="Huang S."/>
            <person name="Wang Y."/>
            <person name="Liu Z."/>
            <person name="Liu W."/>
            <person name="Leng X."/>
            <person name="Peng Y."/>
            <person name="Wang N."/>
            <person name="Wang Y."/>
            <person name="Ma Z."/>
            <person name="Xu X."/>
            <person name="Zhang F."/>
            <person name="Xue H."/>
            <person name="Zhong H."/>
            <person name="Wang Y."/>
            <person name="Zhang K."/>
            <person name="Velt A."/>
            <person name="Avia K."/>
            <person name="Holtgrawe D."/>
            <person name="Grimplet J."/>
            <person name="Matus J.T."/>
            <person name="Ware D."/>
            <person name="Wu X."/>
            <person name="Wang H."/>
            <person name="Liu C."/>
            <person name="Fang Y."/>
            <person name="Rustenholz C."/>
            <person name="Cheng Z."/>
            <person name="Xiao H."/>
            <person name="Zhou Y."/>
        </authorList>
    </citation>
    <scope>NUCLEOTIDE SEQUENCE [LARGE SCALE GENOMIC DNA]</scope>
    <source>
        <strain evidence="3">cv. Pinot noir / PN40024</strain>
        <tissue evidence="2">Leaf</tissue>
    </source>
</reference>
<feature type="region of interest" description="Disordered" evidence="1">
    <location>
        <begin position="12"/>
        <end position="74"/>
    </location>
</feature>
<name>A0ABY9DAW1_VITVI</name>
<proteinExistence type="predicted"/>
<keyword evidence="3" id="KW-1185">Reference proteome</keyword>